<proteinExistence type="predicted"/>
<organism evidence="1 2">
    <name type="scientific">Mucilaginibacter jinjuensis</name>
    <dbReference type="NCBI Taxonomy" id="1176721"/>
    <lineage>
        <taxon>Bacteria</taxon>
        <taxon>Pseudomonadati</taxon>
        <taxon>Bacteroidota</taxon>
        <taxon>Sphingobacteriia</taxon>
        <taxon>Sphingobacteriales</taxon>
        <taxon>Sphingobacteriaceae</taxon>
        <taxon>Mucilaginibacter</taxon>
    </lineage>
</organism>
<keyword evidence="2" id="KW-1185">Reference proteome</keyword>
<name>A0ABY7TDX7_9SPHI</name>
<reference evidence="1 2" key="1">
    <citation type="submission" date="2023-02" db="EMBL/GenBank/DDBJ databases">
        <title>Genome sequence of Mucilaginibacter jinjuensis strain KACC 16571.</title>
        <authorList>
            <person name="Kim S."/>
            <person name="Heo J."/>
            <person name="Kwon S.-W."/>
        </authorList>
    </citation>
    <scope>NUCLEOTIDE SEQUENCE [LARGE SCALE GENOMIC DNA]</scope>
    <source>
        <strain evidence="1 2">KACC 16571</strain>
    </source>
</reference>
<dbReference type="Proteomes" id="UP001216139">
    <property type="component" value="Chromosome"/>
</dbReference>
<dbReference type="EMBL" id="CP117167">
    <property type="protein sequence ID" value="WCT14656.1"/>
    <property type="molecule type" value="Genomic_DNA"/>
</dbReference>
<sequence>MNPIAKKLLIKPGTNWLFVNAPEDYLAYIDPLPDNVHVSFESSDKVDGLQLFVKNKAELTAELKTIQPALKPDTILWITYPKKNTKIPTDLAMMDSWDEVKQYGLDTVASAAINDTWTALRFRPKNLVKTSPAKLSEIPKSDFSEYIDVTNKKVTLPPDVLEALKEAPQALDTFTRLAWSHQKEYAVWILGAKQEKTRVSRVEKMVEMLVNGKKNPSEK</sequence>
<evidence type="ECO:0000313" key="1">
    <source>
        <dbReference type="EMBL" id="WCT14656.1"/>
    </source>
</evidence>
<accession>A0ABY7TDX7</accession>
<dbReference type="RefSeq" id="WP_273633152.1">
    <property type="nucleotide sequence ID" value="NZ_CP117167.1"/>
</dbReference>
<dbReference type="Pfam" id="PF13376">
    <property type="entry name" value="OmdA"/>
    <property type="match status" value="1"/>
</dbReference>
<gene>
    <name evidence="1" type="ORF">PQO05_11985</name>
</gene>
<protein>
    <submittedName>
        <fullName evidence="1">YdeI/OmpD-associated family protein</fullName>
    </submittedName>
</protein>
<evidence type="ECO:0000313" key="2">
    <source>
        <dbReference type="Proteomes" id="UP001216139"/>
    </source>
</evidence>